<name>A0A8U0WPB0_ENTH1</name>
<dbReference type="GO" id="GO:0005769">
    <property type="term" value="C:early endosome"/>
    <property type="evidence" value="ECO:0000318"/>
    <property type="project" value="GO_Central"/>
</dbReference>
<dbReference type="CDD" id="cd00154">
    <property type="entry name" value="Rab"/>
    <property type="match status" value="1"/>
</dbReference>
<protein>
    <submittedName>
        <fullName evidence="3">Rab family GTPase</fullName>
    </submittedName>
</protein>
<comment type="similarity">
    <text evidence="1">Belongs to the small GTPase superfamily. Rho family.</text>
</comment>
<dbReference type="PROSITE" id="PS51421">
    <property type="entry name" value="RAS"/>
    <property type="match status" value="1"/>
</dbReference>
<dbReference type="SUPFAM" id="SSF52540">
    <property type="entry name" value="P-loop containing nucleoside triphosphate hydrolases"/>
    <property type="match status" value="1"/>
</dbReference>
<dbReference type="GeneID" id="3403184"/>
<evidence type="ECO:0000256" key="1">
    <source>
        <dbReference type="ARBA" id="ARBA00010142"/>
    </source>
</evidence>
<dbReference type="OMA" id="SEMAAEW"/>
<dbReference type="GO" id="GO:0006886">
    <property type="term" value="P:intracellular protein transport"/>
    <property type="evidence" value="ECO:0000318"/>
    <property type="project" value="GO_Central"/>
</dbReference>
<dbReference type="EMBL" id="DS571224">
    <property type="protein sequence ID" value="EAL43520.1"/>
    <property type="molecule type" value="Genomic_DNA"/>
</dbReference>
<organism evidence="3 4">
    <name type="scientific">Entamoeba histolytica (strain ATCC 30459 / HM-1:IMSS / ABRM)</name>
    <dbReference type="NCBI Taxonomy" id="294381"/>
    <lineage>
        <taxon>Eukaryota</taxon>
        <taxon>Amoebozoa</taxon>
        <taxon>Evosea</taxon>
        <taxon>Archamoebae</taxon>
        <taxon>Mastigamoebida</taxon>
        <taxon>Entamoebidae</taxon>
        <taxon>Entamoeba</taxon>
    </lineage>
</organism>
<dbReference type="Proteomes" id="UP000001926">
    <property type="component" value="Partially assembled WGS sequence"/>
</dbReference>
<dbReference type="SMART" id="SM00173">
    <property type="entry name" value="RAS"/>
    <property type="match status" value="1"/>
</dbReference>
<dbReference type="PANTHER" id="PTHR47978">
    <property type="match status" value="1"/>
</dbReference>
<dbReference type="SMART" id="SM00174">
    <property type="entry name" value="RHO"/>
    <property type="match status" value="1"/>
</dbReference>
<evidence type="ECO:0000313" key="3">
    <source>
        <dbReference type="EMBL" id="EAL43520.1"/>
    </source>
</evidence>
<gene>
    <name evidence="3" type="ORF">EHI_040310</name>
</gene>
<reference evidence="3" key="1">
    <citation type="journal article" date="2005" name="Nature">
        <title>The genome of the protist parasite Entamoeba histolytica.</title>
        <authorList>
            <person name="Loftus B."/>
            <person name="Anderson I."/>
            <person name="Davies R."/>
            <person name="Alsmark U.C."/>
            <person name="Samuelson J."/>
            <person name="Amedeo P."/>
            <person name="Roncaglia P."/>
            <person name="Berriman M."/>
            <person name="Hirt R.P."/>
            <person name="Mann B.J."/>
            <person name="Nozaki T."/>
            <person name="Suh B."/>
            <person name="Pop M."/>
            <person name="Duchene M."/>
            <person name="Ackers J."/>
            <person name="Tannich E."/>
            <person name="Leippe M."/>
            <person name="Hofer M."/>
            <person name="Bruchhaus I."/>
            <person name="Willhoeft U."/>
            <person name="Bhattacharya A."/>
            <person name="Chillingworth T."/>
            <person name="Churcher C."/>
            <person name="Hance Z."/>
            <person name="Harris B."/>
            <person name="Harris D."/>
            <person name="Jagels K."/>
            <person name="Moule S."/>
            <person name="Mungall K."/>
            <person name="Ormond D."/>
            <person name="Squares R."/>
            <person name="Whitehead S."/>
            <person name="Quail M.A."/>
            <person name="Rabbinowitsch E."/>
            <person name="Norbertczak H."/>
            <person name="Price C."/>
            <person name="Wang Z."/>
            <person name="Guillen N."/>
            <person name="Gilchrist C."/>
            <person name="Stroup S.E."/>
            <person name="Bhattacharya S."/>
            <person name="Lohia A."/>
            <person name="Foster P.G."/>
            <person name="Sicheritz-Ponten T."/>
            <person name="Weber C."/>
            <person name="Singh U."/>
            <person name="Mukherjee C."/>
            <person name="El-Sayed N.M."/>
            <person name="Petri W.A.Jr."/>
            <person name="Clark C.G."/>
            <person name="Embley T.M."/>
            <person name="Barrell B."/>
            <person name="Fraser C.M."/>
            <person name="Hall N."/>
        </authorList>
    </citation>
    <scope>NUCLEOTIDE SEQUENCE [LARGE SCALE GENOMIC DNA]</scope>
    <source>
        <strain evidence="3">HM-1:IMSS</strain>
    </source>
</reference>
<dbReference type="SMART" id="SM00176">
    <property type="entry name" value="RAN"/>
    <property type="match status" value="1"/>
</dbReference>
<evidence type="ECO:0000313" key="4">
    <source>
        <dbReference type="Proteomes" id="UP000001926"/>
    </source>
</evidence>
<dbReference type="PROSITE" id="PS51420">
    <property type="entry name" value="RHO"/>
    <property type="match status" value="1"/>
</dbReference>
<dbReference type="InterPro" id="IPR005225">
    <property type="entry name" value="Small_GTP-bd"/>
</dbReference>
<dbReference type="PRINTS" id="PR00449">
    <property type="entry name" value="RASTRNSFRMNG"/>
</dbReference>
<evidence type="ECO:0000256" key="2">
    <source>
        <dbReference type="ARBA" id="ARBA00022741"/>
    </source>
</evidence>
<dbReference type="InterPro" id="IPR027417">
    <property type="entry name" value="P-loop_NTPase"/>
</dbReference>
<dbReference type="HOGENOM" id="CLU_041217_10_2_1"/>
<dbReference type="NCBIfam" id="TIGR00231">
    <property type="entry name" value="small_GTP"/>
    <property type="match status" value="1"/>
</dbReference>
<proteinExistence type="inferred from homology"/>
<reference evidence="3" key="2">
    <citation type="submission" date="2007-03" db="EMBL/GenBank/DDBJ databases">
        <authorList>
            <person name="Lorenzi H."/>
            <person name="Amedeo P."/>
            <person name="Inman J."/>
            <person name="Schobel S."/>
            <person name="Caler E."/>
        </authorList>
    </citation>
    <scope>GENOME REANNOTATION</scope>
    <source>
        <strain evidence="3">HM-1:IMSS</strain>
    </source>
</reference>
<dbReference type="InterPro" id="IPR001806">
    <property type="entry name" value="Small_GTPase"/>
</dbReference>
<dbReference type="Gene3D" id="3.40.50.300">
    <property type="entry name" value="P-loop containing nucleotide triphosphate hydrolases"/>
    <property type="match status" value="1"/>
</dbReference>
<dbReference type="KEGG" id="ehi:EHI_040310"/>
<keyword evidence="2" id="KW-0547">Nucleotide-binding</keyword>
<dbReference type="PROSITE" id="PS51419">
    <property type="entry name" value="RAB"/>
    <property type="match status" value="1"/>
</dbReference>
<dbReference type="RefSeq" id="XP_648905.1">
    <property type="nucleotide sequence ID" value="XM_643813.2"/>
</dbReference>
<dbReference type="OrthoDB" id="28864at2759"/>
<dbReference type="GO" id="GO:0005525">
    <property type="term" value="F:GTP binding"/>
    <property type="evidence" value="ECO:0007669"/>
    <property type="project" value="InterPro"/>
</dbReference>
<dbReference type="FunFam" id="3.40.50.300:FF:001586">
    <property type="entry name" value="Small GTP-binding protein, putative"/>
    <property type="match status" value="1"/>
</dbReference>
<keyword evidence="4" id="KW-1185">Reference proteome</keyword>
<dbReference type="GO" id="GO:0012505">
    <property type="term" value="C:endomembrane system"/>
    <property type="evidence" value="ECO:0000318"/>
    <property type="project" value="GO_Central"/>
</dbReference>
<dbReference type="Pfam" id="PF00071">
    <property type="entry name" value="Ras"/>
    <property type="match status" value="1"/>
</dbReference>
<sequence length="193" mass="21262">MADTKHKIVMVGDFSTGKTCMLIRLSQNFFDTQHNPTIGASFLKEVIELENGSKVEMNLWDTSGDERFRSVMPVYFRGADCAIIVYDVTRRETFESLDYWIDLTRKSGGDDIAIVLVGAKCDLKKEVSDEEAQNYSKRVGYPLILCSSYSGENITKVFQTAASSIKKSAVTVSNNSGVSINDPSPNKNAGGCC</sequence>
<accession>A0A8U0WPB0</accession>
<dbReference type="GO" id="GO:0003924">
    <property type="term" value="F:GTPase activity"/>
    <property type="evidence" value="ECO:0000318"/>
    <property type="project" value="GO_Central"/>
</dbReference>
<dbReference type="SMART" id="SM00175">
    <property type="entry name" value="RAB"/>
    <property type="match status" value="1"/>
</dbReference>
<dbReference type="AlphaFoldDB" id="A0A8U0WPB0"/>